<evidence type="ECO:0000313" key="4">
    <source>
        <dbReference type="Proteomes" id="UP000580043"/>
    </source>
</evidence>
<dbReference type="Pfam" id="PF08241">
    <property type="entry name" value="Methyltransf_11"/>
    <property type="match status" value="1"/>
</dbReference>
<accession>A0A848G8D8</accession>
<comment type="caution">
    <text evidence="3">The sequence shown here is derived from an EMBL/GenBank/DDBJ whole genome shotgun (WGS) entry which is preliminary data.</text>
</comment>
<dbReference type="Proteomes" id="UP000580043">
    <property type="component" value="Unassembled WGS sequence"/>
</dbReference>
<dbReference type="AlphaFoldDB" id="A0A848G8D8"/>
<feature type="chain" id="PRO_5033055650" evidence="1">
    <location>
        <begin position="24"/>
        <end position="271"/>
    </location>
</feature>
<gene>
    <name evidence="3" type="ORF">HHL15_22560</name>
</gene>
<evidence type="ECO:0000313" key="3">
    <source>
        <dbReference type="EMBL" id="NML28548.1"/>
    </source>
</evidence>
<feature type="signal peptide" evidence="1">
    <location>
        <begin position="1"/>
        <end position="23"/>
    </location>
</feature>
<dbReference type="InterPro" id="IPR016980">
    <property type="entry name" value="S-AdoMet-dep_MeTrfase_Alr7345"/>
</dbReference>
<dbReference type="SUPFAM" id="SSF53335">
    <property type="entry name" value="S-adenosyl-L-methionine-dependent methyltransferases"/>
    <property type="match status" value="1"/>
</dbReference>
<keyword evidence="3" id="KW-0489">Methyltransferase</keyword>
<keyword evidence="1" id="KW-0732">Signal</keyword>
<feature type="domain" description="Methyltransferase type 11" evidence="2">
    <location>
        <begin position="137"/>
        <end position="177"/>
    </location>
</feature>
<keyword evidence="4" id="KW-1185">Reference proteome</keyword>
<name>A0A848G8D8_9RHOO</name>
<sequence>MQCLSRLLLGLALPLVLAAPCQAADASLQQWVDGAQRSERNRLRDPARKPLETLAFFGLKDDQTVVEVWPSVGAWWFEILAPYLRDRGRYIAALHEGDHNPAAAQAEHEAIKARIAAQPGLYGKVVLAGSPGLADGVAPASVDLVLTFMNLHNWITDGNAEAVIREFHSVLKPGGVLGVVDHRARLDRPADEQLKAGYLREDAVIALIEKAGFRLEARSGIADNPRDTKDHAAGVWSLPPTLRLKEVDRARYLAIGESDKFTLRFVKLAPH</sequence>
<evidence type="ECO:0000256" key="1">
    <source>
        <dbReference type="SAM" id="SignalP"/>
    </source>
</evidence>
<dbReference type="Gene3D" id="3.40.50.150">
    <property type="entry name" value="Vaccinia Virus protein VP39"/>
    <property type="match status" value="1"/>
</dbReference>
<dbReference type="InterPro" id="IPR013216">
    <property type="entry name" value="Methyltransf_11"/>
</dbReference>
<dbReference type="PIRSF" id="PIRSF031679">
    <property type="entry name" value="Mtase_Alr7345_prd"/>
    <property type="match status" value="1"/>
</dbReference>
<dbReference type="InterPro" id="IPR029063">
    <property type="entry name" value="SAM-dependent_MTases_sf"/>
</dbReference>
<keyword evidence="3" id="KW-0808">Transferase</keyword>
<dbReference type="EMBL" id="JABBGA010000029">
    <property type="protein sequence ID" value="NML28548.1"/>
    <property type="molecule type" value="Genomic_DNA"/>
</dbReference>
<protein>
    <submittedName>
        <fullName evidence="3">Class I SAM-dependent methyltransferase</fullName>
    </submittedName>
</protein>
<dbReference type="GO" id="GO:0032259">
    <property type="term" value="P:methylation"/>
    <property type="evidence" value="ECO:0007669"/>
    <property type="project" value="UniProtKB-KW"/>
</dbReference>
<evidence type="ECO:0000259" key="2">
    <source>
        <dbReference type="Pfam" id="PF08241"/>
    </source>
</evidence>
<organism evidence="3 4">
    <name type="scientific">Zoogloea dura</name>
    <dbReference type="NCBI Taxonomy" id="2728840"/>
    <lineage>
        <taxon>Bacteria</taxon>
        <taxon>Pseudomonadati</taxon>
        <taxon>Pseudomonadota</taxon>
        <taxon>Betaproteobacteria</taxon>
        <taxon>Rhodocyclales</taxon>
        <taxon>Zoogloeaceae</taxon>
        <taxon>Zoogloea</taxon>
    </lineage>
</organism>
<proteinExistence type="predicted"/>
<dbReference type="GO" id="GO:0008757">
    <property type="term" value="F:S-adenosylmethionine-dependent methyltransferase activity"/>
    <property type="evidence" value="ECO:0007669"/>
    <property type="project" value="InterPro"/>
</dbReference>
<reference evidence="3 4" key="1">
    <citation type="submission" date="2020-04" db="EMBL/GenBank/DDBJ databases">
        <title>Zoogloea sp. G-4-1-14 isolated from soil.</title>
        <authorList>
            <person name="Dahal R.H."/>
        </authorList>
    </citation>
    <scope>NUCLEOTIDE SEQUENCE [LARGE SCALE GENOMIC DNA]</scope>
    <source>
        <strain evidence="3 4">G-4-1-14</strain>
    </source>
</reference>